<evidence type="ECO:0000256" key="1">
    <source>
        <dbReference type="ARBA" id="ARBA00010875"/>
    </source>
</evidence>
<dbReference type="Pfam" id="PF02130">
    <property type="entry name" value="YbeY"/>
    <property type="match status" value="1"/>
</dbReference>
<dbReference type="PANTHER" id="PTHR46986:SF1">
    <property type="entry name" value="ENDORIBONUCLEASE YBEY, CHLOROPLASTIC"/>
    <property type="match status" value="1"/>
</dbReference>
<dbReference type="EMBL" id="JAJHNU010000001">
    <property type="protein sequence ID" value="MDN4120520.1"/>
    <property type="molecule type" value="Genomic_DNA"/>
</dbReference>
<evidence type="ECO:0000256" key="2">
    <source>
        <dbReference type="ARBA" id="ARBA00022722"/>
    </source>
</evidence>
<comment type="subcellular location">
    <subcellularLocation>
        <location evidence="7">Cytoplasm</location>
    </subcellularLocation>
</comment>
<dbReference type="EC" id="3.1.-.-" evidence="7"/>
<comment type="similarity">
    <text evidence="1 7">Belongs to the endoribonuclease YbeY family.</text>
</comment>
<evidence type="ECO:0000256" key="6">
    <source>
        <dbReference type="ARBA" id="ARBA00022833"/>
    </source>
</evidence>
<dbReference type="NCBIfam" id="TIGR00043">
    <property type="entry name" value="rRNA maturation RNase YbeY"/>
    <property type="match status" value="1"/>
</dbReference>
<keyword evidence="9" id="KW-1185">Reference proteome</keyword>
<dbReference type="RefSeq" id="WP_266122172.1">
    <property type="nucleotide sequence ID" value="NZ_JAJHNU010000001.1"/>
</dbReference>
<evidence type="ECO:0000256" key="5">
    <source>
        <dbReference type="ARBA" id="ARBA00022801"/>
    </source>
</evidence>
<comment type="caution">
    <text evidence="8">The sequence shown here is derived from an EMBL/GenBank/DDBJ whole genome shotgun (WGS) entry which is preliminary data.</text>
</comment>
<dbReference type="InterPro" id="IPR002036">
    <property type="entry name" value="YbeY"/>
</dbReference>
<keyword evidence="7" id="KW-0690">Ribosome biogenesis</keyword>
<evidence type="ECO:0000256" key="3">
    <source>
        <dbReference type="ARBA" id="ARBA00022723"/>
    </source>
</evidence>
<keyword evidence="2 7" id="KW-0540">Nuclease</keyword>
<evidence type="ECO:0000313" key="9">
    <source>
        <dbReference type="Proteomes" id="UP001168613"/>
    </source>
</evidence>
<name>A0ABT8EGY7_9BURK</name>
<proteinExistence type="inferred from homology"/>
<feature type="binding site" evidence="7">
    <location>
        <position position="124"/>
    </location>
    <ligand>
        <name>Zn(2+)</name>
        <dbReference type="ChEBI" id="CHEBI:29105"/>
        <note>catalytic</note>
    </ligand>
</feature>
<dbReference type="SUPFAM" id="SSF55486">
    <property type="entry name" value="Metalloproteases ('zincins'), catalytic domain"/>
    <property type="match status" value="1"/>
</dbReference>
<keyword evidence="3 7" id="KW-0479">Metal-binding</keyword>
<reference evidence="8" key="1">
    <citation type="submission" date="2021-11" db="EMBL/GenBank/DDBJ databases">
        <title>Draft genome sequence of Alcaligenes endophyticus type strain CCUG 75668T.</title>
        <authorList>
            <person name="Salva-Serra F."/>
            <person name="Duran R.E."/>
            <person name="Seeger M."/>
            <person name="Moore E.R.B."/>
            <person name="Jaen-Luchoro D."/>
        </authorList>
    </citation>
    <scope>NUCLEOTIDE SEQUENCE</scope>
    <source>
        <strain evidence="8">CCUG 75668</strain>
    </source>
</reference>
<organism evidence="8 9">
    <name type="scientific">Alcaligenes endophyticus</name>
    <dbReference type="NCBI Taxonomy" id="1929088"/>
    <lineage>
        <taxon>Bacteria</taxon>
        <taxon>Pseudomonadati</taxon>
        <taxon>Pseudomonadota</taxon>
        <taxon>Betaproteobacteria</taxon>
        <taxon>Burkholderiales</taxon>
        <taxon>Alcaligenaceae</taxon>
        <taxon>Alcaligenes</taxon>
    </lineage>
</organism>
<keyword evidence="5 7" id="KW-0378">Hydrolase</keyword>
<comment type="function">
    <text evidence="7">Single strand-specific metallo-endoribonuclease involved in late-stage 70S ribosome quality control and in maturation of the 3' terminus of the 16S rRNA.</text>
</comment>
<keyword evidence="7" id="KW-0963">Cytoplasm</keyword>
<feature type="binding site" evidence="7">
    <location>
        <position position="128"/>
    </location>
    <ligand>
        <name>Zn(2+)</name>
        <dbReference type="ChEBI" id="CHEBI:29105"/>
        <note>catalytic</note>
    </ligand>
</feature>
<evidence type="ECO:0000313" key="8">
    <source>
        <dbReference type="EMBL" id="MDN4120520.1"/>
    </source>
</evidence>
<gene>
    <name evidence="7 8" type="primary">ybeY</name>
    <name evidence="8" type="ORF">LMS43_04385</name>
</gene>
<keyword evidence="6 7" id="KW-0862">Zinc</keyword>
<keyword evidence="7" id="KW-0698">rRNA processing</keyword>
<sequence length="165" mass="18827">MTKPTPNFSFSVQYATPCDMLPRWRLRRWAKVATQVIAEEWQAFGGELHGLSLTLRIVDAEEGQALNREYRQKDYATNVLTFEYGADPDMIWHGDIVLCLPVLQSEAAEQKKPLLHHAAHLLIHGCLHAVAYDHEDEEDAEHMEGLEKDILARLGIPDPYQHDSL</sequence>
<dbReference type="PANTHER" id="PTHR46986">
    <property type="entry name" value="ENDORIBONUCLEASE YBEY, CHLOROPLASTIC"/>
    <property type="match status" value="1"/>
</dbReference>
<accession>A0ABT8EGY7</accession>
<comment type="cofactor">
    <cofactor evidence="7">
        <name>Zn(2+)</name>
        <dbReference type="ChEBI" id="CHEBI:29105"/>
    </cofactor>
    <text evidence="7">Binds 1 zinc ion.</text>
</comment>
<dbReference type="InterPro" id="IPR023091">
    <property type="entry name" value="MetalPrtase_cat_dom_sf_prd"/>
</dbReference>
<keyword evidence="4 7" id="KW-0255">Endonuclease</keyword>
<protein>
    <recommendedName>
        <fullName evidence="7">Endoribonuclease YbeY</fullName>
        <ecNumber evidence="7">3.1.-.-</ecNumber>
    </recommendedName>
</protein>
<feature type="binding site" evidence="7">
    <location>
        <position position="134"/>
    </location>
    <ligand>
        <name>Zn(2+)</name>
        <dbReference type="ChEBI" id="CHEBI:29105"/>
        <note>catalytic</note>
    </ligand>
</feature>
<evidence type="ECO:0000256" key="4">
    <source>
        <dbReference type="ARBA" id="ARBA00022759"/>
    </source>
</evidence>
<evidence type="ECO:0000256" key="7">
    <source>
        <dbReference type="HAMAP-Rule" id="MF_00009"/>
    </source>
</evidence>
<dbReference type="HAMAP" id="MF_00009">
    <property type="entry name" value="Endoribonucl_YbeY"/>
    <property type="match status" value="1"/>
</dbReference>
<dbReference type="Gene3D" id="3.40.390.30">
    <property type="entry name" value="Metalloproteases ('zincins'), catalytic domain"/>
    <property type="match status" value="1"/>
</dbReference>
<dbReference type="Proteomes" id="UP001168613">
    <property type="component" value="Unassembled WGS sequence"/>
</dbReference>